<name>A0AB37ZA28_9PSED</name>
<dbReference type="EMBL" id="FMTL01000002">
    <property type="protein sequence ID" value="SCW71211.1"/>
    <property type="molecule type" value="Genomic_DNA"/>
</dbReference>
<proteinExistence type="predicted"/>
<comment type="caution">
    <text evidence="1">The sequence shown here is derived from an EMBL/GenBank/DDBJ whole genome shotgun (WGS) entry which is preliminary data.</text>
</comment>
<keyword evidence="2" id="KW-1185">Reference proteome</keyword>
<reference evidence="1 2" key="1">
    <citation type="submission" date="2016-10" db="EMBL/GenBank/DDBJ databases">
        <authorList>
            <person name="Varghese N."/>
            <person name="Submissions S."/>
        </authorList>
    </citation>
    <scope>NUCLEOTIDE SEQUENCE [LARGE SCALE GENOMIC DNA]</scope>
    <source>
        <strain evidence="1 2">DSM 17833</strain>
    </source>
</reference>
<evidence type="ECO:0000313" key="2">
    <source>
        <dbReference type="Proteomes" id="UP000242418"/>
    </source>
</evidence>
<sequence length="144" mass="16554">MQTIESYCATQRGMLDAADEILRNEVKDLRDGLWKEAADRKITLYRTFAVREAPNRLRVDWQKMKHYTANGVACVAFERLTLNNSSKNRKSYKQSTTAFGRVDSFHSLVLTRLDPLLMIIREKADLIGDARVIITKLEYLAKAT</sequence>
<evidence type="ECO:0000313" key="1">
    <source>
        <dbReference type="EMBL" id="SCW71211.1"/>
    </source>
</evidence>
<protein>
    <submittedName>
        <fullName evidence="1">Uncharacterized protein</fullName>
    </submittedName>
</protein>
<dbReference type="Proteomes" id="UP000242418">
    <property type="component" value="Unassembled WGS sequence"/>
</dbReference>
<organism evidence="1 2">
    <name type="scientific">Pseudomonas peli</name>
    <dbReference type="NCBI Taxonomy" id="592361"/>
    <lineage>
        <taxon>Bacteria</taxon>
        <taxon>Pseudomonadati</taxon>
        <taxon>Pseudomonadota</taxon>
        <taxon>Gammaproteobacteria</taxon>
        <taxon>Pseudomonadales</taxon>
        <taxon>Pseudomonadaceae</taxon>
        <taxon>Pseudomonas</taxon>
    </lineage>
</organism>
<gene>
    <name evidence="1" type="ORF">SAMN05216370_3047</name>
</gene>
<dbReference type="RefSeq" id="WP_143003826.1">
    <property type="nucleotide sequence ID" value="NZ_FMTL01000002.1"/>
</dbReference>
<accession>A0AB37ZA28</accession>
<dbReference type="AlphaFoldDB" id="A0AB37ZA28"/>